<evidence type="ECO:0000256" key="1">
    <source>
        <dbReference type="ARBA" id="ARBA00023186"/>
    </source>
</evidence>
<dbReference type="RefSeq" id="WP_200345749.1">
    <property type="nucleotide sequence ID" value="NZ_NRSJ01000011.1"/>
</dbReference>
<evidence type="ECO:0000256" key="2">
    <source>
        <dbReference type="SAM" id="MobiDB-lite"/>
    </source>
</evidence>
<dbReference type="AlphaFoldDB" id="A0AAJ0U3Q9"/>
<evidence type="ECO:0000313" key="5">
    <source>
        <dbReference type="Proteomes" id="UP001296776"/>
    </source>
</evidence>
<accession>A0AAJ0U3Q9</accession>
<sequence length="103" mass="11688">MSDPFLTLGIDPDADDHVVESAYRAAIKRCPPDRDPAGFQAVRAAYERVRTQRDRIAYALFETEPPEPIDILRRAEAQGRREDEARPRRPDPALFAALLRGED</sequence>
<organism evidence="4 5">
    <name type="scientific">Halochromatium glycolicum</name>
    <dbReference type="NCBI Taxonomy" id="85075"/>
    <lineage>
        <taxon>Bacteria</taxon>
        <taxon>Pseudomonadati</taxon>
        <taxon>Pseudomonadota</taxon>
        <taxon>Gammaproteobacteria</taxon>
        <taxon>Chromatiales</taxon>
        <taxon>Chromatiaceae</taxon>
        <taxon>Halochromatium</taxon>
    </lineage>
</organism>
<proteinExistence type="predicted"/>
<feature type="region of interest" description="Disordered" evidence="2">
    <location>
        <begin position="76"/>
        <end position="103"/>
    </location>
</feature>
<gene>
    <name evidence="4" type="ORF">CKO40_08355</name>
</gene>
<dbReference type="Proteomes" id="UP001296776">
    <property type="component" value="Unassembled WGS sequence"/>
</dbReference>
<evidence type="ECO:0000259" key="3">
    <source>
        <dbReference type="PROSITE" id="PS50076"/>
    </source>
</evidence>
<dbReference type="EMBL" id="NRSJ01000011">
    <property type="protein sequence ID" value="MBK1704548.1"/>
    <property type="molecule type" value="Genomic_DNA"/>
</dbReference>
<dbReference type="PROSITE" id="PS50076">
    <property type="entry name" value="DNAJ_2"/>
    <property type="match status" value="1"/>
</dbReference>
<keyword evidence="5" id="KW-1185">Reference proteome</keyword>
<feature type="compositionally biased region" description="Basic and acidic residues" evidence="2">
    <location>
        <begin position="76"/>
        <end position="91"/>
    </location>
</feature>
<keyword evidence="1" id="KW-0143">Chaperone</keyword>
<dbReference type="InterPro" id="IPR001623">
    <property type="entry name" value="DnaJ_domain"/>
</dbReference>
<reference evidence="4" key="2">
    <citation type="journal article" date="2020" name="Microorganisms">
        <title>Osmotic Adaptation and Compatible Solute Biosynthesis of Phototrophic Bacteria as Revealed from Genome Analyses.</title>
        <authorList>
            <person name="Imhoff J.F."/>
            <person name="Rahn T."/>
            <person name="Kunzel S."/>
            <person name="Keller A."/>
            <person name="Neulinger S.C."/>
        </authorList>
    </citation>
    <scope>NUCLEOTIDE SEQUENCE</scope>
    <source>
        <strain evidence="4">DSM 11080</strain>
    </source>
</reference>
<dbReference type="Gene3D" id="1.10.287.110">
    <property type="entry name" value="DnaJ domain"/>
    <property type="match status" value="1"/>
</dbReference>
<reference evidence="4" key="1">
    <citation type="submission" date="2017-08" db="EMBL/GenBank/DDBJ databases">
        <authorList>
            <person name="Imhoff J.F."/>
            <person name="Rahn T."/>
            <person name="Kuenzel S."/>
            <person name="Neulinger S.C."/>
        </authorList>
    </citation>
    <scope>NUCLEOTIDE SEQUENCE</scope>
    <source>
        <strain evidence="4">DSM 11080</strain>
    </source>
</reference>
<evidence type="ECO:0000313" key="4">
    <source>
        <dbReference type="EMBL" id="MBK1704548.1"/>
    </source>
</evidence>
<feature type="domain" description="J" evidence="3">
    <location>
        <begin position="3"/>
        <end position="62"/>
    </location>
</feature>
<dbReference type="CDD" id="cd06257">
    <property type="entry name" value="DnaJ"/>
    <property type="match status" value="1"/>
</dbReference>
<protein>
    <submittedName>
        <fullName evidence="4">Molecular chaperone DnaJ</fullName>
    </submittedName>
</protein>
<dbReference type="InterPro" id="IPR036869">
    <property type="entry name" value="J_dom_sf"/>
</dbReference>
<dbReference type="SUPFAM" id="SSF46565">
    <property type="entry name" value="Chaperone J-domain"/>
    <property type="match status" value="1"/>
</dbReference>
<comment type="caution">
    <text evidence="4">The sequence shown here is derived from an EMBL/GenBank/DDBJ whole genome shotgun (WGS) entry which is preliminary data.</text>
</comment>
<name>A0AAJ0U3Q9_9GAMM</name>